<name>A0A382LGI6_9ZZZZ</name>
<keyword evidence="1" id="KW-0812">Transmembrane</keyword>
<feature type="non-terminal residue" evidence="2">
    <location>
        <position position="1"/>
    </location>
</feature>
<protein>
    <submittedName>
        <fullName evidence="2">Uncharacterized protein</fullName>
    </submittedName>
</protein>
<proteinExistence type="predicted"/>
<keyword evidence="1" id="KW-0472">Membrane</keyword>
<reference evidence="2" key="1">
    <citation type="submission" date="2018-05" db="EMBL/GenBank/DDBJ databases">
        <authorList>
            <person name="Lanie J.A."/>
            <person name="Ng W.-L."/>
            <person name="Kazmierczak K.M."/>
            <person name="Andrzejewski T.M."/>
            <person name="Davidsen T.M."/>
            <person name="Wayne K.J."/>
            <person name="Tettelin H."/>
            <person name="Glass J.I."/>
            <person name="Rusch D."/>
            <person name="Podicherti R."/>
            <person name="Tsui H.-C.T."/>
            <person name="Winkler M.E."/>
        </authorList>
    </citation>
    <scope>NUCLEOTIDE SEQUENCE</scope>
</reference>
<keyword evidence="1" id="KW-1133">Transmembrane helix</keyword>
<dbReference type="AlphaFoldDB" id="A0A382LGI6"/>
<feature type="transmembrane region" description="Helical" evidence="1">
    <location>
        <begin position="12"/>
        <end position="35"/>
    </location>
</feature>
<evidence type="ECO:0000256" key="1">
    <source>
        <dbReference type="SAM" id="Phobius"/>
    </source>
</evidence>
<sequence>PKLRIMGFGNVFGSGLYFFTIFLLVPAWTCGPLWAQRNLNDLFVDSLNWEKLLKGGLRICDCLPYFHC</sequence>
<accession>A0A382LGI6</accession>
<gene>
    <name evidence="2" type="ORF">METZ01_LOCUS288594</name>
</gene>
<dbReference type="EMBL" id="UINC01086878">
    <property type="protein sequence ID" value="SVC35740.1"/>
    <property type="molecule type" value="Genomic_DNA"/>
</dbReference>
<organism evidence="2">
    <name type="scientific">marine metagenome</name>
    <dbReference type="NCBI Taxonomy" id="408172"/>
    <lineage>
        <taxon>unclassified sequences</taxon>
        <taxon>metagenomes</taxon>
        <taxon>ecological metagenomes</taxon>
    </lineage>
</organism>
<evidence type="ECO:0000313" key="2">
    <source>
        <dbReference type="EMBL" id="SVC35740.1"/>
    </source>
</evidence>